<gene>
    <name evidence="1" type="ORF">PAXRUDRAFT_45222</name>
</gene>
<dbReference type="HOGENOM" id="CLU_3129853_0_0_1"/>
<accession>A0A0D0CRZ8</accession>
<feature type="non-terminal residue" evidence="1">
    <location>
        <position position="1"/>
    </location>
</feature>
<evidence type="ECO:0000313" key="1">
    <source>
        <dbReference type="EMBL" id="KIK73626.1"/>
    </source>
</evidence>
<proteinExistence type="predicted"/>
<name>A0A0D0CRZ8_9AGAM</name>
<dbReference type="InParanoid" id="A0A0D0CRZ8"/>
<dbReference type="AlphaFoldDB" id="A0A0D0CRZ8"/>
<protein>
    <recommendedName>
        <fullName evidence="3">Fungal-type protein kinase domain-containing protein</fullName>
    </recommendedName>
</protein>
<dbReference type="EMBL" id="KN829569">
    <property type="protein sequence ID" value="KIK73626.1"/>
    <property type="molecule type" value="Genomic_DNA"/>
</dbReference>
<reference evidence="2" key="2">
    <citation type="submission" date="2015-01" db="EMBL/GenBank/DDBJ databases">
        <title>Evolutionary Origins and Diversification of the Mycorrhizal Mutualists.</title>
        <authorList>
            <consortium name="DOE Joint Genome Institute"/>
            <consortium name="Mycorrhizal Genomics Consortium"/>
            <person name="Kohler A."/>
            <person name="Kuo A."/>
            <person name="Nagy L.G."/>
            <person name="Floudas D."/>
            <person name="Copeland A."/>
            <person name="Barry K.W."/>
            <person name="Cichocki N."/>
            <person name="Veneault-Fourrey C."/>
            <person name="LaButti K."/>
            <person name="Lindquist E.A."/>
            <person name="Lipzen A."/>
            <person name="Lundell T."/>
            <person name="Morin E."/>
            <person name="Murat C."/>
            <person name="Riley R."/>
            <person name="Ohm R."/>
            <person name="Sun H."/>
            <person name="Tunlid A."/>
            <person name="Henrissat B."/>
            <person name="Grigoriev I.V."/>
            <person name="Hibbett D.S."/>
            <person name="Martin F."/>
        </authorList>
    </citation>
    <scope>NUCLEOTIDE SEQUENCE [LARGE SCALE GENOMIC DNA]</scope>
    <source>
        <strain evidence="2">Ve08.2h10</strain>
    </source>
</reference>
<reference evidence="1 2" key="1">
    <citation type="submission" date="2014-04" db="EMBL/GenBank/DDBJ databases">
        <authorList>
            <consortium name="DOE Joint Genome Institute"/>
            <person name="Kuo A."/>
            <person name="Kohler A."/>
            <person name="Jargeat P."/>
            <person name="Nagy L.G."/>
            <person name="Floudas D."/>
            <person name="Copeland A."/>
            <person name="Barry K.W."/>
            <person name="Cichocki N."/>
            <person name="Veneault-Fourrey C."/>
            <person name="LaButti K."/>
            <person name="Lindquist E.A."/>
            <person name="Lipzen A."/>
            <person name="Lundell T."/>
            <person name="Morin E."/>
            <person name="Murat C."/>
            <person name="Sun H."/>
            <person name="Tunlid A."/>
            <person name="Henrissat B."/>
            <person name="Grigoriev I.V."/>
            <person name="Hibbett D.S."/>
            <person name="Martin F."/>
            <person name="Nordberg H.P."/>
            <person name="Cantor M.N."/>
            <person name="Hua S.X."/>
        </authorList>
    </citation>
    <scope>NUCLEOTIDE SEQUENCE [LARGE SCALE GENOMIC DNA]</scope>
    <source>
        <strain evidence="1 2">Ve08.2h10</strain>
    </source>
</reference>
<keyword evidence="2" id="KW-1185">Reference proteome</keyword>
<evidence type="ECO:0008006" key="3">
    <source>
        <dbReference type="Google" id="ProtNLM"/>
    </source>
</evidence>
<organism evidence="1 2">
    <name type="scientific">Paxillus rubicundulus Ve08.2h10</name>
    <dbReference type="NCBI Taxonomy" id="930991"/>
    <lineage>
        <taxon>Eukaryota</taxon>
        <taxon>Fungi</taxon>
        <taxon>Dikarya</taxon>
        <taxon>Basidiomycota</taxon>
        <taxon>Agaricomycotina</taxon>
        <taxon>Agaricomycetes</taxon>
        <taxon>Agaricomycetidae</taxon>
        <taxon>Boletales</taxon>
        <taxon>Paxilineae</taxon>
        <taxon>Paxillaceae</taxon>
        <taxon>Paxillus</taxon>
    </lineage>
</organism>
<evidence type="ECO:0000313" key="2">
    <source>
        <dbReference type="Proteomes" id="UP000054538"/>
    </source>
</evidence>
<dbReference type="Proteomes" id="UP000054538">
    <property type="component" value="Unassembled WGS sequence"/>
</dbReference>
<feature type="non-terminal residue" evidence="1">
    <location>
        <position position="50"/>
    </location>
</feature>
<dbReference type="OrthoDB" id="3271139at2759"/>
<sequence>PAKPLFRANSLHDLESLWWILMWVIHYHVDKRNPTLIPGHEILYQKHFPG</sequence>